<accession>A0A371F034</accession>
<organism evidence="1 2">
    <name type="scientific">Mucuna pruriens</name>
    <name type="common">Velvet bean</name>
    <name type="synonym">Dolichos pruriens</name>
    <dbReference type="NCBI Taxonomy" id="157652"/>
    <lineage>
        <taxon>Eukaryota</taxon>
        <taxon>Viridiplantae</taxon>
        <taxon>Streptophyta</taxon>
        <taxon>Embryophyta</taxon>
        <taxon>Tracheophyta</taxon>
        <taxon>Spermatophyta</taxon>
        <taxon>Magnoliopsida</taxon>
        <taxon>eudicotyledons</taxon>
        <taxon>Gunneridae</taxon>
        <taxon>Pentapetalae</taxon>
        <taxon>rosids</taxon>
        <taxon>fabids</taxon>
        <taxon>Fabales</taxon>
        <taxon>Fabaceae</taxon>
        <taxon>Papilionoideae</taxon>
        <taxon>50 kb inversion clade</taxon>
        <taxon>NPAAA clade</taxon>
        <taxon>indigoferoid/millettioid clade</taxon>
        <taxon>Phaseoleae</taxon>
        <taxon>Mucuna</taxon>
    </lineage>
</organism>
<dbReference type="AlphaFoldDB" id="A0A371F034"/>
<dbReference type="Proteomes" id="UP000257109">
    <property type="component" value="Unassembled WGS sequence"/>
</dbReference>
<evidence type="ECO:0000313" key="1">
    <source>
        <dbReference type="EMBL" id="RDX71656.1"/>
    </source>
</evidence>
<evidence type="ECO:0000313" key="2">
    <source>
        <dbReference type="Proteomes" id="UP000257109"/>
    </source>
</evidence>
<dbReference type="OrthoDB" id="5544992at2759"/>
<sequence length="143" mass="16973">MVMELYDFENNRNYMFYSSTHEIWENHIETYSIKEDSATCYDIERKIFNSRQGTLSVTKYYRTLNGLWIELDQYQGLKMCKADSVAYARLVERVKKPDDVMLDKGNSHIGYAMVTRKCPTKRSTSKKTPFTKSDRGEYYTYCK</sequence>
<feature type="non-terminal residue" evidence="1">
    <location>
        <position position="1"/>
    </location>
</feature>
<proteinExistence type="predicted"/>
<evidence type="ECO:0008006" key="3">
    <source>
        <dbReference type="Google" id="ProtNLM"/>
    </source>
</evidence>
<reference evidence="1" key="1">
    <citation type="submission" date="2018-05" db="EMBL/GenBank/DDBJ databases">
        <title>Draft genome of Mucuna pruriens seed.</title>
        <authorList>
            <person name="Nnadi N.E."/>
            <person name="Vos R."/>
            <person name="Hasami M.H."/>
            <person name="Devisetty U.K."/>
            <person name="Aguiy J.C."/>
        </authorList>
    </citation>
    <scope>NUCLEOTIDE SEQUENCE [LARGE SCALE GENOMIC DNA]</scope>
    <source>
        <strain evidence="1">JCA_2017</strain>
    </source>
</reference>
<protein>
    <recommendedName>
        <fullName evidence="3">Retrotransposon gag domain-containing protein</fullName>
    </recommendedName>
</protein>
<comment type="caution">
    <text evidence="1">The sequence shown here is derived from an EMBL/GenBank/DDBJ whole genome shotgun (WGS) entry which is preliminary data.</text>
</comment>
<name>A0A371F034_MUCPR</name>
<keyword evidence="2" id="KW-1185">Reference proteome</keyword>
<gene>
    <name evidence="1" type="ORF">CR513_48959</name>
</gene>
<dbReference type="EMBL" id="QJKJ01011245">
    <property type="protein sequence ID" value="RDX71656.1"/>
    <property type="molecule type" value="Genomic_DNA"/>
</dbReference>